<reference evidence="3 5" key="1">
    <citation type="journal article" date="2008" name="Science">
        <title>The Physcomitrella genome reveals evolutionary insights into the conquest of land by plants.</title>
        <authorList>
            <person name="Rensing S."/>
            <person name="Lang D."/>
            <person name="Zimmer A."/>
            <person name="Terry A."/>
            <person name="Salamov A."/>
            <person name="Shapiro H."/>
            <person name="Nishiyama T."/>
            <person name="Perroud P.-F."/>
            <person name="Lindquist E."/>
            <person name="Kamisugi Y."/>
            <person name="Tanahashi T."/>
            <person name="Sakakibara K."/>
            <person name="Fujita T."/>
            <person name="Oishi K."/>
            <person name="Shin-I T."/>
            <person name="Kuroki Y."/>
            <person name="Toyoda A."/>
            <person name="Suzuki Y."/>
            <person name="Hashimoto A."/>
            <person name="Yamaguchi K."/>
            <person name="Sugano A."/>
            <person name="Kohara Y."/>
            <person name="Fujiyama A."/>
            <person name="Anterola A."/>
            <person name="Aoki S."/>
            <person name="Ashton N."/>
            <person name="Barbazuk W.B."/>
            <person name="Barker E."/>
            <person name="Bennetzen J."/>
            <person name="Bezanilla M."/>
            <person name="Blankenship R."/>
            <person name="Cho S.H."/>
            <person name="Dutcher S."/>
            <person name="Estelle M."/>
            <person name="Fawcett J.A."/>
            <person name="Gundlach H."/>
            <person name="Hanada K."/>
            <person name="Heyl A."/>
            <person name="Hicks K.A."/>
            <person name="Hugh J."/>
            <person name="Lohr M."/>
            <person name="Mayer K."/>
            <person name="Melkozernov A."/>
            <person name="Murata T."/>
            <person name="Nelson D."/>
            <person name="Pils B."/>
            <person name="Prigge M."/>
            <person name="Reiss B."/>
            <person name="Renner T."/>
            <person name="Rombauts S."/>
            <person name="Rushton P."/>
            <person name="Sanderfoot A."/>
            <person name="Schween G."/>
            <person name="Shiu S.-H."/>
            <person name="Stueber K."/>
            <person name="Theodoulou F.L."/>
            <person name="Tu H."/>
            <person name="Van de Peer Y."/>
            <person name="Verrier P.J."/>
            <person name="Waters E."/>
            <person name="Wood A."/>
            <person name="Yang L."/>
            <person name="Cove D."/>
            <person name="Cuming A."/>
            <person name="Hasebe M."/>
            <person name="Lucas S."/>
            <person name="Mishler D.B."/>
            <person name="Reski R."/>
            <person name="Grigoriev I."/>
            <person name="Quatrano R.S."/>
            <person name="Boore J.L."/>
        </authorList>
    </citation>
    <scope>NUCLEOTIDE SEQUENCE [LARGE SCALE GENOMIC DNA]</scope>
    <source>
        <strain evidence="4 5">cv. Gransden 2004</strain>
    </source>
</reference>
<dbReference type="PaxDb" id="3218-PP1S25_160V6.1"/>
<dbReference type="InterPro" id="IPR021793">
    <property type="entry name" value="Oprl"/>
</dbReference>
<reference evidence="4" key="3">
    <citation type="submission" date="2020-12" db="UniProtKB">
        <authorList>
            <consortium name="EnsemblPlants"/>
        </authorList>
    </citation>
    <scope>IDENTIFICATION</scope>
</reference>
<dbReference type="RefSeq" id="XP_024371578.1">
    <property type="nucleotide sequence ID" value="XM_024515810.2"/>
</dbReference>
<dbReference type="AlphaFoldDB" id="A0A2K1KUK0"/>
<dbReference type="Gramene" id="Pp3c3_14920V3.1">
    <property type="protein sequence ID" value="Pp3c3_14920V3.1"/>
    <property type="gene ID" value="Pp3c3_14920"/>
</dbReference>
<name>A0A2K1KUK0_PHYPA</name>
<proteinExistence type="predicted"/>
<dbReference type="PANTHER" id="PTHR35689:SF1">
    <property type="entry name" value="EARLY ENDOSOME ANTIGEN"/>
    <property type="match status" value="1"/>
</dbReference>
<feature type="compositionally biased region" description="Basic and acidic residues" evidence="2">
    <location>
        <begin position="319"/>
        <end position="328"/>
    </location>
</feature>
<dbReference type="Proteomes" id="UP000006727">
    <property type="component" value="Chromosome 3"/>
</dbReference>
<dbReference type="Gramene" id="Pp3c3_14920V3.2">
    <property type="protein sequence ID" value="Pp3c3_14920V3.2"/>
    <property type="gene ID" value="Pp3c3_14920"/>
</dbReference>
<evidence type="ECO:0000313" key="4">
    <source>
        <dbReference type="EnsemblPlants" id="Pp3c3_14920V3.1"/>
    </source>
</evidence>
<evidence type="ECO:0000313" key="3">
    <source>
        <dbReference type="EMBL" id="PNR57449.1"/>
    </source>
</evidence>
<dbReference type="RefSeq" id="XP_024371583.1">
    <property type="nucleotide sequence ID" value="XM_024515815.2"/>
</dbReference>
<feature type="region of interest" description="Disordered" evidence="2">
    <location>
        <begin position="319"/>
        <end position="340"/>
    </location>
</feature>
<dbReference type="EnsemblPlants" id="Pp3c3_14920V3.2">
    <property type="protein sequence ID" value="Pp3c3_14920V3.2"/>
    <property type="gene ID" value="Pp3c3_14920"/>
</dbReference>
<sequence>MYRRDEGATMVMPAELDKHVQLTVSHMINPCPCQDYWEGKLAEAVDSQRLLQEQVHVLLRRLEQADLRCAKTRDEAARNAQALKRQVSETQRLGAECKSLTLDCEALTVECRRLEHECNLYHNDREVFMEVADEAEERAAQAEDRANEANRRVDELLQELESIRGCTLLVHPLSAERLAEEDVTALRLKHAELLTRLHKSQEEVANSGVHAENHIASNLAGDQYRNLDILLDEANQRYEENSIELRRIQEAYLEMEKARDENVVSNMVLSAISAGVVKALEQERDEAISSLNLQFKAILKRMQGEFRSSRERLLKKWTEGEGGRERLSKPWTQDEGGRGRRETVAYGGRRLEARNSGFEDQYF</sequence>
<organism evidence="3">
    <name type="scientific">Physcomitrium patens</name>
    <name type="common">Spreading-leaved earth moss</name>
    <name type="synonym">Physcomitrella patens</name>
    <dbReference type="NCBI Taxonomy" id="3218"/>
    <lineage>
        <taxon>Eukaryota</taxon>
        <taxon>Viridiplantae</taxon>
        <taxon>Streptophyta</taxon>
        <taxon>Embryophyta</taxon>
        <taxon>Bryophyta</taxon>
        <taxon>Bryophytina</taxon>
        <taxon>Bryopsida</taxon>
        <taxon>Funariidae</taxon>
        <taxon>Funariales</taxon>
        <taxon>Funariaceae</taxon>
        <taxon>Physcomitrium</taxon>
    </lineage>
</organism>
<dbReference type="RefSeq" id="XP_024371580.1">
    <property type="nucleotide sequence ID" value="XM_024515812.2"/>
</dbReference>
<reference evidence="3 5" key="2">
    <citation type="journal article" date="2018" name="Plant J.">
        <title>The Physcomitrella patens chromosome-scale assembly reveals moss genome structure and evolution.</title>
        <authorList>
            <person name="Lang D."/>
            <person name="Ullrich K.K."/>
            <person name="Murat F."/>
            <person name="Fuchs J."/>
            <person name="Jenkins J."/>
            <person name="Haas F.B."/>
            <person name="Piednoel M."/>
            <person name="Gundlach H."/>
            <person name="Van Bel M."/>
            <person name="Meyberg R."/>
            <person name="Vives C."/>
            <person name="Morata J."/>
            <person name="Symeonidi A."/>
            <person name="Hiss M."/>
            <person name="Muchero W."/>
            <person name="Kamisugi Y."/>
            <person name="Saleh O."/>
            <person name="Blanc G."/>
            <person name="Decker E.L."/>
            <person name="van Gessel N."/>
            <person name="Grimwood J."/>
            <person name="Hayes R.D."/>
            <person name="Graham S.W."/>
            <person name="Gunter L.E."/>
            <person name="McDaniel S.F."/>
            <person name="Hoernstein S.N.W."/>
            <person name="Larsson A."/>
            <person name="Li F.W."/>
            <person name="Perroud P.F."/>
            <person name="Phillips J."/>
            <person name="Ranjan P."/>
            <person name="Rokshar D.S."/>
            <person name="Rothfels C.J."/>
            <person name="Schneider L."/>
            <person name="Shu S."/>
            <person name="Stevenson D.W."/>
            <person name="Thummler F."/>
            <person name="Tillich M."/>
            <person name="Villarreal Aguilar J.C."/>
            <person name="Widiez T."/>
            <person name="Wong G.K."/>
            <person name="Wymore A."/>
            <person name="Zhang Y."/>
            <person name="Zimmer A.D."/>
            <person name="Quatrano R.S."/>
            <person name="Mayer K.F.X."/>
            <person name="Goodstein D."/>
            <person name="Casacuberta J.M."/>
            <person name="Vandepoele K."/>
            <person name="Reski R."/>
            <person name="Cuming A.C."/>
            <person name="Tuskan G.A."/>
            <person name="Maumus F."/>
            <person name="Salse J."/>
            <person name="Schmutz J."/>
            <person name="Rensing S.A."/>
        </authorList>
    </citation>
    <scope>NUCLEOTIDE SEQUENCE [LARGE SCALE GENOMIC DNA]</scope>
    <source>
        <strain evidence="4 5">cv. Gransden 2004</strain>
    </source>
</reference>
<keyword evidence="1" id="KW-0175">Coiled coil</keyword>
<dbReference type="EMBL" id="ABEU02000003">
    <property type="protein sequence ID" value="PNR57449.1"/>
    <property type="molecule type" value="Genomic_DNA"/>
</dbReference>
<dbReference type="RefSeq" id="XP_024371581.1">
    <property type="nucleotide sequence ID" value="XM_024515813.2"/>
</dbReference>
<evidence type="ECO:0000256" key="1">
    <source>
        <dbReference type="SAM" id="Coils"/>
    </source>
</evidence>
<evidence type="ECO:0000313" key="5">
    <source>
        <dbReference type="Proteomes" id="UP000006727"/>
    </source>
</evidence>
<dbReference type="KEGG" id="ppp:112280375"/>
<dbReference type="STRING" id="3218.A0A2K1KUK0"/>
<protein>
    <submittedName>
        <fullName evidence="3 4">Uncharacterized protein</fullName>
    </submittedName>
</protein>
<dbReference type="GeneID" id="112280375"/>
<dbReference type="RefSeq" id="XP_024371584.1">
    <property type="nucleotide sequence ID" value="XM_024515816.2"/>
</dbReference>
<dbReference type="Pfam" id="PF11839">
    <property type="entry name" value="Alanine_zipper"/>
    <property type="match status" value="1"/>
</dbReference>
<keyword evidence="5" id="KW-1185">Reference proteome</keyword>
<accession>A0A2K1KUK0</accession>
<dbReference type="PANTHER" id="PTHR35689">
    <property type="entry name" value="EARLY ENDOSOME ANTIGEN"/>
    <property type="match status" value="1"/>
</dbReference>
<dbReference type="OrthoDB" id="1913731at2759"/>
<evidence type="ECO:0000256" key="2">
    <source>
        <dbReference type="SAM" id="MobiDB-lite"/>
    </source>
</evidence>
<gene>
    <name evidence="4" type="primary">LOC112280375</name>
    <name evidence="3" type="ORF">PHYPA_004443</name>
</gene>
<dbReference type="RefSeq" id="XP_024371582.1">
    <property type="nucleotide sequence ID" value="XM_024515814.2"/>
</dbReference>
<feature type="coiled-coil region" evidence="1">
    <location>
        <begin position="73"/>
        <end position="166"/>
    </location>
</feature>
<dbReference type="EnsemblPlants" id="Pp3c3_14920V3.1">
    <property type="protein sequence ID" value="Pp3c3_14920V3.1"/>
    <property type="gene ID" value="Pp3c3_14920"/>
</dbReference>